<accession>A0A5S3UV04</accession>
<dbReference type="EMBL" id="CP045429">
    <property type="protein sequence ID" value="QPB84369.1"/>
    <property type="molecule type" value="Genomic_DNA"/>
</dbReference>
<evidence type="ECO:0000313" key="2">
    <source>
        <dbReference type="EMBL" id="QPB84369.1"/>
    </source>
</evidence>
<name>A0A5S3UV04_9GAMM</name>
<dbReference type="GO" id="GO:0003677">
    <property type="term" value="F:DNA binding"/>
    <property type="evidence" value="ECO:0007669"/>
    <property type="project" value="InterPro"/>
</dbReference>
<dbReference type="Proteomes" id="UP000305729">
    <property type="component" value="Chromosome 1"/>
</dbReference>
<dbReference type="RefSeq" id="WP_138538762.1">
    <property type="nucleotide sequence ID" value="NZ_CP045429.1"/>
</dbReference>
<dbReference type="InterPro" id="IPR009057">
    <property type="entry name" value="Homeodomain-like_sf"/>
</dbReference>
<reference evidence="2 3" key="1">
    <citation type="submission" date="2019-10" db="EMBL/GenBank/DDBJ databases">
        <title>Pseudoalteromonas rubra S4059.</title>
        <authorList>
            <person name="Paulsen S."/>
            <person name="Wang X."/>
        </authorList>
    </citation>
    <scope>NUCLEOTIDE SEQUENCE [LARGE SCALE GENOMIC DNA]</scope>
    <source>
        <strain evidence="2 3">S4059</strain>
    </source>
</reference>
<dbReference type="SUPFAM" id="SSF46689">
    <property type="entry name" value="Homeodomain-like"/>
    <property type="match status" value="1"/>
</dbReference>
<protein>
    <submittedName>
        <fullName evidence="2">Transposase</fullName>
    </submittedName>
</protein>
<dbReference type="InterPro" id="IPR002514">
    <property type="entry name" value="Transposase_8"/>
</dbReference>
<comment type="similarity">
    <text evidence="1">Belongs to the transposase 8 family.</text>
</comment>
<proteinExistence type="inferred from homology"/>
<evidence type="ECO:0000256" key="1">
    <source>
        <dbReference type="ARBA" id="ARBA00009964"/>
    </source>
</evidence>
<sequence length="68" mass="7518">MSNIALSLATQKRQYNSYPKEIKEVAATLVSEQGYAVAQTAEAVGVSTRFLYTWKEHIEQEQAAQLAG</sequence>
<dbReference type="Pfam" id="PF01527">
    <property type="entry name" value="HTH_Tnp_1"/>
    <property type="match status" value="1"/>
</dbReference>
<dbReference type="GO" id="GO:0006313">
    <property type="term" value="P:DNA transposition"/>
    <property type="evidence" value="ECO:0007669"/>
    <property type="project" value="InterPro"/>
</dbReference>
<dbReference type="AlphaFoldDB" id="A0A5S3UV04"/>
<organism evidence="2 3">
    <name type="scientific">Pseudoalteromonas rubra</name>
    <dbReference type="NCBI Taxonomy" id="43658"/>
    <lineage>
        <taxon>Bacteria</taxon>
        <taxon>Pseudomonadati</taxon>
        <taxon>Pseudomonadota</taxon>
        <taxon>Gammaproteobacteria</taxon>
        <taxon>Alteromonadales</taxon>
        <taxon>Pseudoalteromonadaceae</taxon>
        <taxon>Pseudoalteromonas</taxon>
    </lineage>
</organism>
<dbReference type="GO" id="GO:0004803">
    <property type="term" value="F:transposase activity"/>
    <property type="evidence" value="ECO:0007669"/>
    <property type="project" value="InterPro"/>
</dbReference>
<evidence type="ECO:0000313" key="3">
    <source>
        <dbReference type="Proteomes" id="UP000305729"/>
    </source>
</evidence>
<gene>
    <name evidence="2" type="ORF">CWC22_015795</name>
</gene>